<dbReference type="Gene3D" id="6.10.250.2090">
    <property type="match status" value="1"/>
</dbReference>
<dbReference type="InterPro" id="IPR043202">
    <property type="entry name" value="Band-7_stomatin-like"/>
</dbReference>
<dbReference type="EMBL" id="LR790796">
    <property type="protein sequence ID" value="CAB3266658.1"/>
    <property type="molecule type" value="mRNA"/>
</dbReference>
<evidence type="ECO:0000256" key="2">
    <source>
        <dbReference type="ARBA" id="ARBA00008164"/>
    </source>
</evidence>
<dbReference type="AlphaFoldDB" id="A0A6F9DUF1"/>
<dbReference type="InterPro" id="IPR001972">
    <property type="entry name" value="Stomatin_HflK_fam"/>
</dbReference>
<accession>A0A6F9DUF1</accession>
<dbReference type="Pfam" id="PF01145">
    <property type="entry name" value="Band_7"/>
    <property type="match status" value="1"/>
</dbReference>
<organism evidence="6">
    <name type="scientific">Phallusia mammillata</name>
    <dbReference type="NCBI Taxonomy" id="59560"/>
    <lineage>
        <taxon>Eukaryota</taxon>
        <taxon>Metazoa</taxon>
        <taxon>Chordata</taxon>
        <taxon>Tunicata</taxon>
        <taxon>Ascidiacea</taxon>
        <taxon>Phlebobranchia</taxon>
        <taxon>Ascidiidae</taxon>
        <taxon>Phallusia</taxon>
    </lineage>
</organism>
<dbReference type="PANTHER" id="PTHR10264">
    <property type="entry name" value="BAND 7 PROTEIN-RELATED"/>
    <property type="match status" value="1"/>
</dbReference>
<dbReference type="FunFam" id="3.30.479.30:FF:000026">
    <property type="entry name" value="Uncharacterized protein"/>
    <property type="match status" value="1"/>
</dbReference>
<dbReference type="SUPFAM" id="SSF117892">
    <property type="entry name" value="Band 7/SPFH domain"/>
    <property type="match status" value="1"/>
</dbReference>
<evidence type="ECO:0000313" key="6">
    <source>
        <dbReference type="EMBL" id="CAB3266658.1"/>
    </source>
</evidence>
<dbReference type="PRINTS" id="PR00721">
    <property type="entry name" value="STOMATIN"/>
</dbReference>
<dbReference type="InterPro" id="IPR036013">
    <property type="entry name" value="Band_7/SPFH_dom_sf"/>
</dbReference>
<keyword evidence="3 4" id="KW-0472">Membrane</keyword>
<dbReference type="Gene3D" id="3.30.479.30">
    <property type="entry name" value="Band 7 domain"/>
    <property type="match status" value="1"/>
</dbReference>
<dbReference type="PANTHER" id="PTHR10264:SF127">
    <property type="entry name" value="PODOCIN"/>
    <property type="match status" value="1"/>
</dbReference>
<keyword evidence="4" id="KW-1133">Transmembrane helix</keyword>
<gene>
    <name evidence="6" type="primary">Stom</name>
</gene>
<keyword evidence="4" id="KW-0812">Transmembrane</keyword>
<comment type="subcellular location">
    <subcellularLocation>
        <location evidence="1">Membrane</location>
    </subcellularLocation>
</comment>
<dbReference type="SMART" id="SM00244">
    <property type="entry name" value="PHB"/>
    <property type="match status" value="1"/>
</dbReference>
<comment type="similarity">
    <text evidence="2">Belongs to the band 7/mec-2 family.</text>
</comment>
<evidence type="ECO:0000256" key="3">
    <source>
        <dbReference type="ARBA" id="ARBA00023136"/>
    </source>
</evidence>
<reference evidence="6" key="1">
    <citation type="submission" date="2020-04" db="EMBL/GenBank/DDBJ databases">
        <authorList>
            <person name="Neveu A P."/>
        </authorList>
    </citation>
    <scope>NUCLEOTIDE SEQUENCE</scope>
    <source>
        <tissue evidence="6">Whole embryo</tissue>
    </source>
</reference>
<name>A0A6F9DUF1_9ASCI</name>
<dbReference type="GO" id="GO:0005886">
    <property type="term" value="C:plasma membrane"/>
    <property type="evidence" value="ECO:0007669"/>
    <property type="project" value="InterPro"/>
</dbReference>
<dbReference type="InterPro" id="IPR018080">
    <property type="entry name" value="Band_7/stomatin-like_CS"/>
</dbReference>
<evidence type="ECO:0000256" key="4">
    <source>
        <dbReference type="SAM" id="Phobius"/>
    </source>
</evidence>
<evidence type="ECO:0000259" key="5">
    <source>
        <dbReference type="SMART" id="SM00244"/>
    </source>
</evidence>
<evidence type="ECO:0000256" key="1">
    <source>
        <dbReference type="ARBA" id="ARBA00004370"/>
    </source>
</evidence>
<feature type="domain" description="Band 7" evidence="5">
    <location>
        <begin position="64"/>
        <end position="223"/>
    </location>
</feature>
<feature type="transmembrane region" description="Helical" evidence="4">
    <location>
        <begin position="44"/>
        <end position="66"/>
    </location>
</feature>
<protein>
    <submittedName>
        <fullName evidence="6">Erythrocyte band 7 integral membrane protein</fullName>
    </submittedName>
</protein>
<dbReference type="PROSITE" id="PS01270">
    <property type="entry name" value="BAND_7"/>
    <property type="match status" value="1"/>
</dbReference>
<dbReference type="InterPro" id="IPR001107">
    <property type="entry name" value="Band_7"/>
</dbReference>
<sequence length="294" mass="32604">MAEVLKLSKLEAERSNRNETPTASNQRLITEMAGDDTDHGCCGIFLLGISMFFIIMFFPITIWACIKVVQEYERAVIFRLGRLAKGGAKGPGIFFIIPCTDEYRKVDLRTVSFDVPPQEILTKDSVTISVDAVVYYRVQDATMSIANVENADGATRLLAQTTLRNMLGTKSLSEVLTDREYISAGMQNTLDEATDPWGIKVERVEIKDVRLPVQLQRAMAAEAEAAREARAKVIAAEGEMNASRKLKEAADVMSESPNAMQLRYLQTLTSISAEKNSTIIFPLPIDMINTALKK</sequence>
<proteinExistence type="evidence at transcript level"/>